<dbReference type="PANTHER" id="PTHR44846">
    <property type="entry name" value="MANNOSYL-D-GLYCERATE TRANSPORT/METABOLISM SYSTEM REPRESSOR MNGR-RELATED"/>
    <property type="match status" value="1"/>
</dbReference>
<evidence type="ECO:0000313" key="7">
    <source>
        <dbReference type="Proteomes" id="UP000030588"/>
    </source>
</evidence>
<dbReference type="SMART" id="SM00866">
    <property type="entry name" value="UTRA"/>
    <property type="match status" value="1"/>
</dbReference>
<dbReference type="Gene3D" id="3.40.1410.10">
    <property type="entry name" value="Chorismate lyase-like"/>
    <property type="match status" value="1"/>
</dbReference>
<dbReference type="Proteomes" id="UP000030588">
    <property type="component" value="Unassembled WGS sequence"/>
</dbReference>
<dbReference type="PRINTS" id="PR00035">
    <property type="entry name" value="HTHGNTR"/>
</dbReference>
<dbReference type="InterPro" id="IPR028978">
    <property type="entry name" value="Chorismate_lyase_/UTRA_dom_sf"/>
</dbReference>
<keyword evidence="1" id="KW-0805">Transcription regulation</keyword>
<reference evidence="6 8" key="3">
    <citation type="submission" date="2020-03" db="EMBL/GenBank/DDBJ databases">
        <title>Bacillus aquiflavi sp. nov., isolated from yellow water of strong flavor Chinese baijiu in Yibin region of China.</title>
        <authorList>
            <person name="Xie J."/>
        </authorList>
    </citation>
    <scope>NUCLEOTIDE SEQUENCE [LARGE SCALE GENOMIC DNA]</scope>
    <source>
        <strain evidence="6 8">Gsoil 114</strain>
    </source>
</reference>
<name>A0A0A6VFQ5_9BACI</name>
<evidence type="ECO:0000256" key="3">
    <source>
        <dbReference type="ARBA" id="ARBA00023163"/>
    </source>
</evidence>
<dbReference type="FunFam" id="1.10.10.10:FF:000079">
    <property type="entry name" value="GntR family transcriptional regulator"/>
    <property type="match status" value="1"/>
</dbReference>
<keyword evidence="3" id="KW-0804">Transcription</keyword>
<organism evidence="5 7">
    <name type="scientific">Heyndrickxia ginsengihumi</name>
    <dbReference type="NCBI Taxonomy" id="363870"/>
    <lineage>
        <taxon>Bacteria</taxon>
        <taxon>Bacillati</taxon>
        <taxon>Bacillota</taxon>
        <taxon>Bacilli</taxon>
        <taxon>Bacillales</taxon>
        <taxon>Bacillaceae</taxon>
        <taxon>Heyndrickxia</taxon>
    </lineage>
</organism>
<evidence type="ECO:0000313" key="5">
    <source>
        <dbReference type="EMBL" id="KHD86406.1"/>
    </source>
</evidence>
<dbReference type="RefSeq" id="WP_035353288.1">
    <property type="nucleotide sequence ID" value="NZ_JAAIWK010000004.1"/>
</dbReference>
<dbReference type="SMART" id="SM00345">
    <property type="entry name" value="HTH_GNTR"/>
    <property type="match status" value="1"/>
</dbReference>
<dbReference type="InterPro" id="IPR036388">
    <property type="entry name" value="WH-like_DNA-bd_sf"/>
</dbReference>
<dbReference type="Proteomes" id="UP000476934">
    <property type="component" value="Unassembled WGS sequence"/>
</dbReference>
<dbReference type="PROSITE" id="PS50949">
    <property type="entry name" value="HTH_GNTR"/>
    <property type="match status" value="1"/>
</dbReference>
<evidence type="ECO:0000256" key="1">
    <source>
        <dbReference type="ARBA" id="ARBA00023015"/>
    </source>
</evidence>
<evidence type="ECO:0000259" key="4">
    <source>
        <dbReference type="PROSITE" id="PS50949"/>
    </source>
</evidence>
<dbReference type="Gene3D" id="1.10.10.10">
    <property type="entry name" value="Winged helix-like DNA-binding domain superfamily/Winged helix DNA-binding domain"/>
    <property type="match status" value="1"/>
</dbReference>
<dbReference type="GO" id="GO:0045892">
    <property type="term" value="P:negative regulation of DNA-templated transcription"/>
    <property type="evidence" value="ECO:0007669"/>
    <property type="project" value="TreeGrafter"/>
</dbReference>
<dbReference type="GO" id="GO:0003700">
    <property type="term" value="F:DNA-binding transcription factor activity"/>
    <property type="evidence" value="ECO:0007669"/>
    <property type="project" value="InterPro"/>
</dbReference>
<dbReference type="InterPro" id="IPR011663">
    <property type="entry name" value="UTRA"/>
</dbReference>
<dbReference type="OrthoDB" id="9815017at2"/>
<dbReference type="AlphaFoldDB" id="A0A0A6VFQ5"/>
<reference evidence="5 7" key="1">
    <citation type="submission" date="2014-10" db="EMBL/GenBank/DDBJ databases">
        <title>Draft genome of phytase producing Bacillus ginsengihumi strain M2.11.</title>
        <authorList>
            <person name="Toymentseva A."/>
            <person name="Boulygina E.A."/>
            <person name="Kazakov S.V."/>
            <person name="Kayumov I."/>
            <person name="Suleimanova A.D."/>
            <person name="Mardanova A.M."/>
            <person name="Maria S.N."/>
            <person name="Sergey M.Y."/>
            <person name="Sharipova M.R."/>
        </authorList>
    </citation>
    <scope>NUCLEOTIDE SEQUENCE [LARGE SCALE GENOMIC DNA]</scope>
    <source>
        <strain evidence="5 7">M2.11</strain>
    </source>
</reference>
<dbReference type="CDD" id="cd07377">
    <property type="entry name" value="WHTH_GntR"/>
    <property type="match status" value="1"/>
</dbReference>
<dbReference type="InterPro" id="IPR050679">
    <property type="entry name" value="Bact_HTH_transcr_reg"/>
</dbReference>
<dbReference type="SUPFAM" id="SSF46785">
    <property type="entry name" value="Winged helix' DNA-binding domain"/>
    <property type="match status" value="1"/>
</dbReference>
<accession>A0A0A6VFQ5</accession>
<protein>
    <submittedName>
        <fullName evidence="5">GntR family transcriptional regulator</fullName>
    </submittedName>
</protein>
<evidence type="ECO:0000313" key="6">
    <source>
        <dbReference type="EMBL" id="NEY19147.1"/>
    </source>
</evidence>
<keyword evidence="8" id="KW-1185">Reference proteome</keyword>
<dbReference type="Pfam" id="PF00392">
    <property type="entry name" value="GntR"/>
    <property type="match status" value="1"/>
</dbReference>
<comment type="caution">
    <text evidence="5">The sequence shown here is derived from an EMBL/GenBank/DDBJ whole genome shotgun (WGS) entry which is preliminary data.</text>
</comment>
<dbReference type="STRING" id="363870.NG54_03620"/>
<dbReference type="PANTHER" id="PTHR44846:SF1">
    <property type="entry name" value="MANNOSYL-D-GLYCERATE TRANSPORT_METABOLISM SYSTEM REPRESSOR MNGR-RELATED"/>
    <property type="match status" value="1"/>
</dbReference>
<dbReference type="EMBL" id="JRUN01000006">
    <property type="protein sequence ID" value="KHD86406.1"/>
    <property type="molecule type" value="Genomic_DNA"/>
</dbReference>
<reference evidence="6 8" key="2">
    <citation type="submission" date="2020-02" db="EMBL/GenBank/DDBJ databases">
        <authorList>
            <person name="Feng H."/>
        </authorList>
    </citation>
    <scope>NUCLEOTIDE SEQUENCE [LARGE SCALE GENOMIC DNA]</scope>
    <source>
        <strain evidence="6 8">Gsoil 114</strain>
    </source>
</reference>
<dbReference type="GO" id="GO:0003677">
    <property type="term" value="F:DNA binding"/>
    <property type="evidence" value="ECO:0007669"/>
    <property type="project" value="UniProtKB-KW"/>
</dbReference>
<dbReference type="EMBL" id="JAAIWK010000004">
    <property type="protein sequence ID" value="NEY19147.1"/>
    <property type="molecule type" value="Genomic_DNA"/>
</dbReference>
<keyword evidence="2" id="KW-0238">DNA-binding</keyword>
<dbReference type="InterPro" id="IPR036390">
    <property type="entry name" value="WH_DNA-bd_sf"/>
</dbReference>
<evidence type="ECO:0000256" key="2">
    <source>
        <dbReference type="ARBA" id="ARBA00023125"/>
    </source>
</evidence>
<evidence type="ECO:0000313" key="8">
    <source>
        <dbReference type="Proteomes" id="UP000476934"/>
    </source>
</evidence>
<dbReference type="Pfam" id="PF07702">
    <property type="entry name" value="UTRA"/>
    <property type="match status" value="1"/>
</dbReference>
<proteinExistence type="predicted"/>
<dbReference type="SUPFAM" id="SSF64288">
    <property type="entry name" value="Chorismate lyase-like"/>
    <property type="match status" value="1"/>
</dbReference>
<dbReference type="InterPro" id="IPR000524">
    <property type="entry name" value="Tscrpt_reg_HTH_GntR"/>
</dbReference>
<gene>
    <name evidence="6" type="ORF">G4D61_04085</name>
    <name evidence="5" type="ORF">NG54_03620</name>
</gene>
<sequence length="236" mass="26739">MIDKESPIPIYFQIQEYIRKMVESGEWEVGDAIPSERILSEQFSVSRMTIRQAVQGLVDEGLLTRKRGSGTFISSQKVEQPLEGRTSFTKLMEDRGMKPSSEIIAFQQRKAEGTEIKALKLSEDALVLLIERIRYGDDIPIALEKIVTPWEISKDITKEELNQSFYQFLERKKGLKLGNGTQSIEAVAADERVAQLLKINNGSPVLSIERVTTLASGVPFEYVHSQYAGSRFKFYI</sequence>
<feature type="domain" description="HTH gntR-type" evidence="4">
    <location>
        <begin position="8"/>
        <end position="76"/>
    </location>
</feature>